<evidence type="ECO:0000256" key="1">
    <source>
        <dbReference type="SAM" id="MobiDB-lite"/>
    </source>
</evidence>
<reference evidence="2 3" key="1">
    <citation type="submission" date="2019-03" db="EMBL/GenBank/DDBJ databases">
        <title>First draft genome of Liparis tanakae, snailfish: a comprehensive survey of snailfish specific genes.</title>
        <authorList>
            <person name="Kim W."/>
            <person name="Song I."/>
            <person name="Jeong J.-H."/>
            <person name="Kim D."/>
            <person name="Kim S."/>
            <person name="Ryu S."/>
            <person name="Song J.Y."/>
            <person name="Lee S.K."/>
        </authorList>
    </citation>
    <scope>NUCLEOTIDE SEQUENCE [LARGE SCALE GENOMIC DNA]</scope>
    <source>
        <tissue evidence="2">Muscle</tissue>
    </source>
</reference>
<sequence length="149" mass="15819">MMGNKVDVFEADRATTIFGSLLRHGPFTELLGGDTCQTLGVPELESKRLVHQANYNLKKQVSDTVKGNQLVCNVGRSALIRPPESDQSSTRKEFISSSPTSSFPFGAPSPPEGREGTSPNGVSFTALYRGSSREGSPPVGVSSNCGNIS</sequence>
<organism evidence="2 3">
    <name type="scientific">Liparis tanakae</name>
    <name type="common">Tanaka's snailfish</name>
    <dbReference type="NCBI Taxonomy" id="230148"/>
    <lineage>
        <taxon>Eukaryota</taxon>
        <taxon>Metazoa</taxon>
        <taxon>Chordata</taxon>
        <taxon>Craniata</taxon>
        <taxon>Vertebrata</taxon>
        <taxon>Euteleostomi</taxon>
        <taxon>Actinopterygii</taxon>
        <taxon>Neopterygii</taxon>
        <taxon>Teleostei</taxon>
        <taxon>Neoteleostei</taxon>
        <taxon>Acanthomorphata</taxon>
        <taxon>Eupercaria</taxon>
        <taxon>Perciformes</taxon>
        <taxon>Cottioidei</taxon>
        <taxon>Cottales</taxon>
        <taxon>Liparidae</taxon>
        <taxon>Liparis</taxon>
    </lineage>
</organism>
<feature type="compositionally biased region" description="Low complexity" evidence="1">
    <location>
        <begin position="95"/>
        <end position="106"/>
    </location>
</feature>
<accession>A0A4Z2G949</accession>
<name>A0A4Z2G949_9TELE</name>
<proteinExistence type="predicted"/>
<comment type="caution">
    <text evidence="2">The sequence shown here is derived from an EMBL/GenBank/DDBJ whole genome shotgun (WGS) entry which is preliminary data.</text>
</comment>
<feature type="region of interest" description="Disordered" evidence="1">
    <location>
        <begin position="78"/>
        <end position="149"/>
    </location>
</feature>
<evidence type="ECO:0000313" key="3">
    <source>
        <dbReference type="Proteomes" id="UP000314294"/>
    </source>
</evidence>
<dbReference type="Proteomes" id="UP000314294">
    <property type="component" value="Unassembled WGS sequence"/>
</dbReference>
<dbReference type="AlphaFoldDB" id="A0A4Z2G949"/>
<protein>
    <submittedName>
        <fullName evidence="2">Uncharacterized protein</fullName>
    </submittedName>
</protein>
<gene>
    <name evidence="2" type="ORF">EYF80_040314</name>
</gene>
<evidence type="ECO:0000313" key="2">
    <source>
        <dbReference type="EMBL" id="TNN49473.1"/>
    </source>
</evidence>
<keyword evidence="3" id="KW-1185">Reference proteome</keyword>
<dbReference type="EMBL" id="SRLO01000655">
    <property type="protein sequence ID" value="TNN49473.1"/>
    <property type="molecule type" value="Genomic_DNA"/>
</dbReference>